<name>A0ABN8UIH1_9GAMM</name>
<dbReference type="EMBL" id="CAMAPD010000001">
    <property type="protein sequence ID" value="CAH9050961.1"/>
    <property type="molecule type" value="Genomic_DNA"/>
</dbReference>
<dbReference type="Pfam" id="PF04545">
    <property type="entry name" value="Sigma70_r4"/>
    <property type="match status" value="1"/>
</dbReference>
<dbReference type="Proteomes" id="UP001152485">
    <property type="component" value="Unassembled WGS sequence"/>
</dbReference>
<reference evidence="7 8" key="1">
    <citation type="submission" date="2022-07" db="EMBL/GenBank/DDBJ databases">
        <authorList>
            <person name="Criscuolo A."/>
        </authorList>
    </citation>
    <scope>NUCLEOTIDE SEQUENCE [LARGE SCALE GENOMIC DNA]</scope>
    <source>
        <strain evidence="8">CIP 111951</strain>
    </source>
</reference>
<dbReference type="InterPro" id="IPR013325">
    <property type="entry name" value="RNA_pol_sigma_r2"/>
</dbReference>
<protein>
    <submittedName>
        <fullName evidence="7">RNA polymerase sigma factor FliA</fullName>
    </submittedName>
</protein>
<dbReference type="InterPro" id="IPR007630">
    <property type="entry name" value="RNA_pol_sigma70_r4"/>
</dbReference>
<dbReference type="InterPro" id="IPR013324">
    <property type="entry name" value="RNA_pol_sigma_r3/r4-like"/>
</dbReference>
<dbReference type="NCBIfam" id="TIGR02937">
    <property type="entry name" value="sigma70-ECF"/>
    <property type="match status" value="1"/>
</dbReference>
<dbReference type="PANTHER" id="PTHR30385:SF7">
    <property type="entry name" value="RNA POLYMERASE SIGMA FACTOR FLIA"/>
    <property type="match status" value="1"/>
</dbReference>
<keyword evidence="2" id="KW-0731">Sigma factor</keyword>
<keyword evidence="1" id="KW-0805">Transcription regulation</keyword>
<dbReference type="PANTHER" id="PTHR30385">
    <property type="entry name" value="SIGMA FACTOR F FLAGELLAR"/>
    <property type="match status" value="1"/>
</dbReference>
<organism evidence="7 8">
    <name type="scientific">Pseudoalteromonas holothuriae</name>
    <dbReference type="NCBI Taxonomy" id="2963714"/>
    <lineage>
        <taxon>Bacteria</taxon>
        <taxon>Pseudomonadati</taxon>
        <taxon>Pseudomonadota</taxon>
        <taxon>Gammaproteobacteria</taxon>
        <taxon>Alteromonadales</taxon>
        <taxon>Pseudoalteromonadaceae</taxon>
        <taxon>Pseudoalteromonas</taxon>
    </lineage>
</organism>
<evidence type="ECO:0000259" key="5">
    <source>
        <dbReference type="Pfam" id="PF04542"/>
    </source>
</evidence>
<proteinExistence type="predicted"/>
<gene>
    <name evidence="7" type="primary">fliA_1</name>
    <name evidence="7" type="ORF">PSECIP111951_00300</name>
</gene>
<evidence type="ECO:0000256" key="4">
    <source>
        <dbReference type="ARBA" id="ARBA00023163"/>
    </source>
</evidence>
<sequence length="224" mass="25985">MDEQEITMWSHWKIQKCENARHFLYEKYQQWADIEALCWQKRLCKVSADKEDFYQHAMIGLLEAMDSFDLDKGVKFKSYAQYRVRGAILNHVFKYSDDCAYKNKLYSSTPDGNTKIDDLIASSGLVGAIEELALEYLLEYEHEEAIETRLDGHYYSSDEMERLKISCMAAVLRLDEPKGAILSLHYRFEKSLTEVADILGLSLGRVSQLRNIALREVAKMLEES</sequence>
<dbReference type="RefSeq" id="WP_261591500.1">
    <property type="nucleotide sequence ID" value="NZ_CAMAPD010000001.1"/>
</dbReference>
<dbReference type="SUPFAM" id="SSF88946">
    <property type="entry name" value="Sigma2 domain of RNA polymerase sigma factors"/>
    <property type="match status" value="1"/>
</dbReference>
<keyword evidence="4" id="KW-0804">Transcription</keyword>
<evidence type="ECO:0000256" key="3">
    <source>
        <dbReference type="ARBA" id="ARBA00023125"/>
    </source>
</evidence>
<dbReference type="InterPro" id="IPR014284">
    <property type="entry name" value="RNA_pol_sigma-70_dom"/>
</dbReference>
<dbReference type="Gene3D" id="1.10.1740.10">
    <property type="match status" value="1"/>
</dbReference>
<comment type="caution">
    <text evidence="7">The sequence shown here is derived from an EMBL/GenBank/DDBJ whole genome shotgun (WGS) entry which is preliminary data.</text>
</comment>
<feature type="domain" description="RNA polymerase sigma-70 region 2" evidence="5">
    <location>
        <begin position="41"/>
        <end position="94"/>
    </location>
</feature>
<dbReference type="InterPro" id="IPR007627">
    <property type="entry name" value="RNA_pol_sigma70_r2"/>
</dbReference>
<evidence type="ECO:0000313" key="7">
    <source>
        <dbReference type="EMBL" id="CAH9050961.1"/>
    </source>
</evidence>
<evidence type="ECO:0000256" key="2">
    <source>
        <dbReference type="ARBA" id="ARBA00023082"/>
    </source>
</evidence>
<evidence type="ECO:0000256" key="1">
    <source>
        <dbReference type="ARBA" id="ARBA00023015"/>
    </source>
</evidence>
<evidence type="ECO:0000259" key="6">
    <source>
        <dbReference type="Pfam" id="PF04545"/>
    </source>
</evidence>
<keyword evidence="3" id="KW-0238">DNA-binding</keyword>
<dbReference type="Gene3D" id="1.20.140.160">
    <property type="match status" value="1"/>
</dbReference>
<feature type="domain" description="RNA polymerase sigma-70 region 4" evidence="6">
    <location>
        <begin position="174"/>
        <end position="217"/>
    </location>
</feature>
<dbReference type="SUPFAM" id="SSF88659">
    <property type="entry name" value="Sigma3 and sigma4 domains of RNA polymerase sigma factors"/>
    <property type="match status" value="1"/>
</dbReference>
<dbReference type="Pfam" id="PF04542">
    <property type="entry name" value="Sigma70_r2"/>
    <property type="match status" value="1"/>
</dbReference>
<accession>A0ABN8UIH1</accession>
<evidence type="ECO:0000313" key="8">
    <source>
        <dbReference type="Proteomes" id="UP001152485"/>
    </source>
</evidence>